<comment type="caution">
    <text evidence="2">The sequence shown here is derived from an EMBL/GenBank/DDBJ whole genome shotgun (WGS) entry which is preliminary data.</text>
</comment>
<dbReference type="EMBL" id="JAJGNP010000005">
    <property type="protein sequence ID" value="MCC4232651.1"/>
    <property type="molecule type" value="Genomic_DNA"/>
</dbReference>
<keyword evidence="1" id="KW-0812">Transmembrane</keyword>
<evidence type="ECO:0000256" key="1">
    <source>
        <dbReference type="SAM" id="Phobius"/>
    </source>
</evidence>
<name>A0ABS8H2A3_9SPHN</name>
<accession>A0ABS8H2A3</accession>
<keyword evidence="3" id="KW-1185">Reference proteome</keyword>
<protein>
    <submittedName>
        <fullName evidence="2">Uncharacterized protein</fullName>
    </submittedName>
</protein>
<dbReference type="Proteomes" id="UP001198830">
    <property type="component" value="Unassembled WGS sequence"/>
</dbReference>
<keyword evidence="1" id="KW-0472">Membrane</keyword>
<feature type="transmembrane region" description="Helical" evidence="1">
    <location>
        <begin position="133"/>
        <end position="155"/>
    </location>
</feature>
<feature type="transmembrane region" description="Helical" evidence="1">
    <location>
        <begin position="35"/>
        <end position="59"/>
    </location>
</feature>
<sequence>MDDATRAYLERDYRFGSEEAAERLRFSVGFAQSGLQALTLINGGALVALFTFVGAAGSIRFSIAMLWWSFACFAAGLTCNILAYLFAHLSQDQFYIAAQGGAWDAQEQLNGVQPDRDHMPHLRWGDRYRMGGVAFALLALIGFVAGAGFALSSVISA</sequence>
<organism evidence="2 3">
    <name type="scientific">Sphingobium soli</name>
    <dbReference type="NCBI Taxonomy" id="1591116"/>
    <lineage>
        <taxon>Bacteria</taxon>
        <taxon>Pseudomonadati</taxon>
        <taxon>Pseudomonadota</taxon>
        <taxon>Alphaproteobacteria</taxon>
        <taxon>Sphingomonadales</taxon>
        <taxon>Sphingomonadaceae</taxon>
        <taxon>Sphingobium</taxon>
    </lineage>
</organism>
<keyword evidence="1" id="KW-1133">Transmembrane helix</keyword>
<evidence type="ECO:0000313" key="3">
    <source>
        <dbReference type="Proteomes" id="UP001198830"/>
    </source>
</evidence>
<feature type="transmembrane region" description="Helical" evidence="1">
    <location>
        <begin position="65"/>
        <end position="87"/>
    </location>
</feature>
<reference evidence="2 3" key="1">
    <citation type="submission" date="2021-10" db="EMBL/GenBank/DDBJ databases">
        <title>The diversity and Nitrogen Metabolism of Culturable Nitrate-Utilizing Bacteria Within the Oxygen Minimum Zone of the Changjiang (Yangtze River)Estuary.</title>
        <authorList>
            <person name="Zhang D."/>
            <person name="Zheng J."/>
            <person name="Liu S."/>
            <person name="He W."/>
        </authorList>
    </citation>
    <scope>NUCLEOTIDE SEQUENCE [LARGE SCALE GENOMIC DNA]</scope>
    <source>
        <strain evidence="2 3">FXH275-2</strain>
    </source>
</reference>
<evidence type="ECO:0000313" key="2">
    <source>
        <dbReference type="EMBL" id="MCC4232651.1"/>
    </source>
</evidence>
<proteinExistence type="predicted"/>
<gene>
    <name evidence="2" type="ORF">LL253_08100</name>
</gene>
<dbReference type="RefSeq" id="WP_228226852.1">
    <property type="nucleotide sequence ID" value="NZ_JAJGNP010000005.1"/>
</dbReference>